<name>A0AA35CLR0_9FIRM</name>
<evidence type="ECO:0000313" key="12">
    <source>
        <dbReference type="Proteomes" id="UP001163687"/>
    </source>
</evidence>
<keyword evidence="9 10" id="KW-0472">Membrane</keyword>
<evidence type="ECO:0000256" key="10">
    <source>
        <dbReference type="SAM" id="Phobius"/>
    </source>
</evidence>
<keyword evidence="5 10" id="KW-0812">Transmembrane</keyword>
<evidence type="ECO:0000313" key="11">
    <source>
        <dbReference type="EMBL" id="BDG60834.1"/>
    </source>
</evidence>
<keyword evidence="6" id="KW-0630">Potassium</keyword>
<evidence type="ECO:0000256" key="6">
    <source>
        <dbReference type="ARBA" id="ARBA00022958"/>
    </source>
</evidence>
<dbReference type="Pfam" id="PF02386">
    <property type="entry name" value="TrkH"/>
    <property type="match status" value="1"/>
</dbReference>
<gene>
    <name evidence="11" type="ORF">caldi_19240</name>
</gene>
<evidence type="ECO:0000256" key="9">
    <source>
        <dbReference type="ARBA" id="ARBA00023136"/>
    </source>
</evidence>
<feature type="transmembrane region" description="Helical" evidence="10">
    <location>
        <begin position="357"/>
        <end position="377"/>
    </location>
</feature>
<keyword evidence="12" id="KW-1185">Reference proteome</keyword>
<evidence type="ECO:0000256" key="4">
    <source>
        <dbReference type="ARBA" id="ARBA00022538"/>
    </source>
</evidence>
<keyword evidence="3" id="KW-1003">Cell membrane</keyword>
<dbReference type="NCBIfam" id="TIGR00933">
    <property type="entry name" value="2a38"/>
    <property type="match status" value="1"/>
</dbReference>
<feature type="transmembrane region" description="Helical" evidence="10">
    <location>
        <begin position="237"/>
        <end position="255"/>
    </location>
</feature>
<dbReference type="GO" id="GO:0005886">
    <property type="term" value="C:plasma membrane"/>
    <property type="evidence" value="ECO:0007669"/>
    <property type="project" value="UniProtKB-SubCell"/>
</dbReference>
<dbReference type="InterPro" id="IPR003445">
    <property type="entry name" value="Cat_transpt"/>
</dbReference>
<evidence type="ECO:0000256" key="1">
    <source>
        <dbReference type="ARBA" id="ARBA00004651"/>
    </source>
</evidence>
<feature type="transmembrane region" description="Helical" evidence="10">
    <location>
        <begin position="165"/>
        <end position="186"/>
    </location>
</feature>
<keyword evidence="2" id="KW-0813">Transport</keyword>
<dbReference type="InterPro" id="IPR004772">
    <property type="entry name" value="TrkH"/>
</dbReference>
<feature type="transmembrane region" description="Helical" evidence="10">
    <location>
        <begin position="198"/>
        <end position="217"/>
    </location>
</feature>
<evidence type="ECO:0000256" key="7">
    <source>
        <dbReference type="ARBA" id="ARBA00022989"/>
    </source>
</evidence>
<dbReference type="KEGG" id="cmic:caldi_19240"/>
<protein>
    <submittedName>
        <fullName evidence="11">K+ transporter Trk</fullName>
    </submittedName>
</protein>
<dbReference type="AlphaFoldDB" id="A0AA35CLR0"/>
<dbReference type="Proteomes" id="UP001163687">
    <property type="component" value="Chromosome"/>
</dbReference>
<evidence type="ECO:0000256" key="3">
    <source>
        <dbReference type="ARBA" id="ARBA00022475"/>
    </source>
</evidence>
<sequence>MRLGLPVLAARRRHVLFSPARVLVTGFALLILVGTVLLSLPVSSATGQSVGVVNALFTATSAVCVTGLVVLDTAGDFSLFGQIVILSLIQIGGLGITVLSVAVALILGRRVSLRERVVLQEAFGQWAPAGMVRLVQEVLKVTVVIEGTGALILFLRFLGDYPPLRAAWLAVFHAISAFANAGFDLFHVSLKPFATDPVVVLTVAALLMVGGIGFTVIQDLRRTRLHWHRLSLHSRMALATTACLVAGGFAAVLALEWSNPKTLGALPPLARPLAAFFTAVTPRTAGFEVIPTGELRPVTLLLVIALMYIGASPGGTGGGIKTTTFATVVLTIRAAVRGWEDVHVWGRRLPNDLLRKAWVIAAIAAGWVLLVTATLLVTEGRDLTPILFETTSAFGTVGLSTGITPDLTTAGKLLIALMMYTGRVGPLTLAVALAERRAPAPDVQFPDERVMIG</sequence>
<proteinExistence type="predicted"/>
<feature type="transmembrane region" description="Helical" evidence="10">
    <location>
        <begin position="20"/>
        <end position="40"/>
    </location>
</feature>
<dbReference type="GO" id="GO:0015379">
    <property type="term" value="F:potassium:chloride symporter activity"/>
    <property type="evidence" value="ECO:0007669"/>
    <property type="project" value="InterPro"/>
</dbReference>
<feature type="transmembrane region" description="Helical" evidence="10">
    <location>
        <begin position="52"/>
        <end position="71"/>
    </location>
</feature>
<reference evidence="11" key="1">
    <citation type="submission" date="2022-03" db="EMBL/GenBank/DDBJ databases">
        <title>Complete genome sequence of Caldinitratiruptor microaerophilus.</title>
        <authorList>
            <person name="Mukaiyama R."/>
            <person name="Nishiyama T."/>
            <person name="Ueda K."/>
        </authorList>
    </citation>
    <scope>NUCLEOTIDE SEQUENCE</scope>
    <source>
        <strain evidence="11">JCM 16183</strain>
    </source>
</reference>
<dbReference type="PANTHER" id="PTHR32024">
    <property type="entry name" value="TRK SYSTEM POTASSIUM UPTAKE PROTEIN TRKG-RELATED"/>
    <property type="match status" value="1"/>
</dbReference>
<evidence type="ECO:0000256" key="5">
    <source>
        <dbReference type="ARBA" id="ARBA00022692"/>
    </source>
</evidence>
<keyword evidence="7 10" id="KW-1133">Transmembrane helix</keyword>
<feature type="transmembrane region" description="Helical" evidence="10">
    <location>
        <begin position="83"/>
        <end position="107"/>
    </location>
</feature>
<dbReference type="EMBL" id="AP025628">
    <property type="protein sequence ID" value="BDG60834.1"/>
    <property type="molecule type" value="Genomic_DNA"/>
</dbReference>
<evidence type="ECO:0000256" key="2">
    <source>
        <dbReference type="ARBA" id="ARBA00022448"/>
    </source>
</evidence>
<evidence type="ECO:0000256" key="8">
    <source>
        <dbReference type="ARBA" id="ARBA00023065"/>
    </source>
</evidence>
<dbReference type="RefSeq" id="WP_264841527.1">
    <property type="nucleotide sequence ID" value="NZ_AP025628.1"/>
</dbReference>
<comment type="subcellular location">
    <subcellularLocation>
        <location evidence="1">Cell membrane</location>
        <topology evidence="1">Multi-pass membrane protein</topology>
    </subcellularLocation>
</comment>
<dbReference type="PANTHER" id="PTHR32024:SF1">
    <property type="entry name" value="KTR SYSTEM POTASSIUM UPTAKE PROTEIN B"/>
    <property type="match status" value="1"/>
</dbReference>
<accession>A0AA35CLR0</accession>
<keyword evidence="8" id="KW-0406">Ion transport</keyword>
<keyword evidence="4" id="KW-0633">Potassium transport</keyword>
<organism evidence="11 12">
    <name type="scientific">Caldinitratiruptor microaerophilus</name>
    <dbReference type="NCBI Taxonomy" id="671077"/>
    <lineage>
        <taxon>Bacteria</taxon>
        <taxon>Bacillati</taxon>
        <taxon>Bacillota</taxon>
        <taxon>Clostridia</taxon>
        <taxon>Eubacteriales</taxon>
        <taxon>Symbiobacteriaceae</taxon>
        <taxon>Caldinitratiruptor</taxon>
    </lineage>
</organism>